<feature type="region of interest" description="Disordered" evidence="1">
    <location>
        <begin position="992"/>
        <end position="1013"/>
    </location>
</feature>
<evidence type="ECO:0000256" key="1">
    <source>
        <dbReference type="SAM" id="MobiDB-lite"/>
    </source>
</evidence>
<dbReference type="EMBL" id="JBHUDP010000003">
    <property type="protein sequence ID" value="MFD1686078.1"/>
    <property type="molecule type" value="Genomic_DNA"/>
</dbReference>
<feature type="region of interest" description="Disordered" evidence="1">
    <location>
        <begin position="311"/>
        <end position="348"/>
    </location>
</feature>
<reference evidence="2 3" key="1">
    <citation type="journal article" date="2019" name="Int. J. Syst. Evol. Microbiol.">
        <title>The Global Catalogue of Microorganisms (GCM) 10K type strain sequencing project: providing services to taxonomists for standard genome sequencing and annotation.</title>
        <authorList>
            <consortium name="The Broad Institute Genomics Platform"/>
            <consortium name="The Broad Institute Genome Sequencing Center for Infectious Disease"/>
            <person name="Wu L."/>
            <person name="Ma J."/>
        </authorList>
    </citation>
    <scope>NUCLEOTIDE SEQUENCE [LARGE SCALE GENOMIC DNA]</scope>
    <source>
        <strain evidence="2 3">CGMCC 1.10387</strain>
    </source>
</reference>
<feature type="region of interest" description="Disordered" evidence="1">
    <location>
        <begin position="496"/>
        <end position="566"/>
    </location>
</feature>
<sequence length="1341" mass="142231">MTDPPEVDGRRREGLRDHVRRIAPAYTEEWDPTSRGPGTALVALFAELTEDVVERLDRVPAKHRTAFFDRLDFDRRPPQPARVPVTFRVADGAGRNVVVDAGTQAVAKAANGRSEQVFEVAPDNRFEATPANLSAAYGIDPAVDAVYDHWSPPDGDGLEQGGEATLFDGTNVQAHRLYIGHASQLTVTSDGGGEDGNGGGGATIRVRIETDEPASTVRHELGWQYYGERVAENGEKREGWHTFPGRTPSLRVARLRSSPIRTRETESEVVTVDLTLDGTLTETTVNGVESLWIRAVVPAQASPSDLLDAEIGPAVEVGPGPDRRTDEQGGGADRSADEGIGWAEHDDTERTLAPDRLLYNDVPLPFATEKTEDGTEDRYYPLGTAPQAQDTFYVASDEAFTKAGARLKLSFSDLDGAVTSTDTPPELSWEYYDGNGWAKLPSLTDNTNKFTGGASSTTEPAGTAVVTVPKDLSKTAVAGHEHHWIRVRVAGGTYGKRTATETSDSSDSSNSSKSWETTHEVNPPVFTELTLGYLPPKTDGKDGTGSGENGIGGDGEGTDGSALPSAPATHLFAENNLAFGDNLATAETERVTPFERLPDDDQGLYLGFDARLHGGPLTLFFDIADRAFPEFFHSRVRWEYCADPATDEWVRLDTRDGTEGLTEQGIVSLVFPGESEARRRLGETRHWLRARVTGDSFVPEGRESTDTGDVDLGRWFDDFGDGFDLPLLPEPGPFTRPGPFVGVEPGGGLAGTGAFDAEGFQLHPRAGDAVTGGARGYFTGGESVRGIADLLSDGSGVDDVRRRLVAADRARAYRFDTDVISAAAVGAYSTNAADAGRDVDTSDTDATDITAERVVDVASEALDVVAAPPVDIVTAGLDLPEFDDPWIPLDPGDDGFRVPTVPRLPTVPVSPATDVGPCDRTLPTEPPTGDATARPPTVATLAPNTTWLDNVRSVADETLGSSDGSQSQTFQVTSPPVVEETVWVDEAATLSAGRRQSLSAAETPATEEVTAPDGSLQSFWVRWRRVSDLPDSGEEERHYTVDRVAGRIGFGDGVAGRIPPRGENNVRVDYRTGGGTDGNVESGAVAGLKSSLPFVDGVENPAPGTGGADAESTDGVLARAPRELRDRGRAVTEADFERVALDAARKLARVNCVPELNRNGEFEPGWVTLVLVPNAPQPKPVPSTGLKTQVETAVSERAPVTLVAADNLVVRGPSYVAVSVEATLAAVGSGSVATLEERVVDSLGSFLHPLSGGPIDRDEPGWPFGDLPTVSDLYALVEGVAGVDYVERLAVHYDVNGSTATVTAGEEPPSVSPDALVHSGTHDVTVTLGADTGGDDASGGS</sequence>
<feature type="compositionally biased region" description="Gly residues" evidence="1">
    <location>
        <begin position="543"/>
        <end position="555"/>
    </location>
</feature>
<feature type="compositionally biased region" description="Low complexity" evidence="1">
    <location>
        <begin position="503"/>
        <end position="514"/>
    </location>
</feature>
<dbReference type="NCBIfam" id="TIGR02243">
    <property type="entry name" value="putative baseplate assembly protein"/>
    <property type="match status" value="1"/>
</dbReference>
<feature type="compositionally biased region" description="Low complexity" evidence="1">
    <location>
        <begin position="1000"/>
        <end position="1012"/>
    </location>
</feature>
<evidence type="ECO:0000313" key="3">
    <source>
        <dbReference type="Proteomes" id="UP001597092"/>
    </source>
</evidence>
<comment type="caution">
    <text evidence="2">The sequence shown here is derived from an EMBL/GenBank/DDBJ whole genome shotgun (WGS) entry which is preliminary data.</text>
</comment>
<dbReference type="Proteomes" id="UP001597092">
    <property type="component" value="Unassembled WGS sequence"/>
</dbReference>
<proteinExistence type="predicted"/>
<protein>
    <submittedName>
        <fullName evidence="2">Baseplate assembly protein</fullName>
    </submittedName>
</protein>
<dbReference type="RefSeq" id="WP_256308704.1">
    <property type="nucleotide sequence ID" value="NZ_JANHAW010000003.1"/>
</dbReference>
<keyword evidence="3" id="KW-1185">Reference proteome</keyword>
<evidence type="ECO:0000313" key="2">
    <source>
        <dbReference type="EMBL" id="MFD1686078.1"/>
    </source>
</evidence>
<dbReference type="InterPro" id="IPR011749">
    <property type="entry name" value="CHP02243"/>
</dbReference>
<organism evidence="2 3">
    <name type="scientific">Halobellus litoreus</name>
    <dbReference type="NCBI Taxonomy" id="755310"/>
    <lineage>
        <taxon>Archaea</taxon>
        <taxon>Methanobacteriati</taxon>
        <taxon>Methanobacteriota</taxon>
        <taxon>Stenosarchaea group</taxon>
        <taxon>Halobacteria</taxon>
        <taxon>Halobacteriales</taxon>
        <taxon>Haloferacaceae</taxon>
        <taxon>Halobellus</taxon>
    </lineage>
</organism>
<name>A0ABD6DVK3_9EURY</name>
<accession>A0ABD6DVK3</accession>
<feature type="region of interest" description="Disordered" evidence="1">
    <location>
        <begin position="902"/>
        <end position="938"/>
    </location>
</feature>
<gene>
    <name evidence="2" type="ORF">ACFSAS_10690</name>
</gene>